<evidence type="ECO:0000259" key="10">
    <source>
        <dbReference type="Pfam" id="PF08801"/>
    </source>
</evidence>
<evidence type="ECO:0000256" key="7">
    <source>
        <dbReference type="ARBA" id="ARBA00023242"/>
    </source>
</evidence>
<keyword evidence="4" id="KW-0509">mRNA transport</keyword>
<evidence type="ECO:0000259" key="9">
    <source>
        <dbReference type="Pfam" id="PF03177"/>
    </source>
</evidence>
<keyword evidence="5" id="KW-0653">Protein transport</keyword>
<dbReference type="PANTHER" id="PTHR13405:SF11">
    <property type="entry name" value="NUCLEAR PORE COMPLEX PROTEIN NUP133"/>
    <property type="match status" value="1"/>
</dbReference>
<dbReference type="PANTHER" id="PTHR13405">
    <property type="entry name" value="NUCLEAR PORE COMPLEX PROTEIN NUP133"/>
    <property type="match status" value="1"/>
</dbReference>
<dbReference type="GO" id="GO:0000972">
    <property type="term" value="P:transcription-dependent tethering of RNA polymerase II gene DNA at nuclear periphery"/>
    <property type="evidence" value="ECO:0007669"/>
    <property type="project" value="TreeGrafter"/>
</dbReference>
<name>A0A9P6B667_9AGAM</name>
<evidence type="ECO:0000256" key="8">
    <source>
        <dbReference type="SAM" id="MobiDB-lite"/>
    </source>
</evidence>
<keyword evidence="12" id="KW-1185">Reference proteome</keyword>
<dbReference type="Gene3D" id="1.20.58.1380">
    <property type="match status" value="1"/>
</dbReference>
<dbReference type="InterPro" id="IPR014908">
    <property type="entry name" value="Nucleoporin_Nup133/Nup155_N"/>
</dbReference>
<comment type="subcellular location">
    <subcellularLocation>
        <location evidence="1">Nucleus envelope</location>
    </subcellularLocation>
</comment>
<evidence type="ECO:0000256" key="6">
    <source>
        <dbReference type="ARBA" id="ARBA00023010"/>
    </source>
</evidence>
<dbReference type="Proteomes" id="UP000886523">
    <property type="component" value="Unassembled WGS sequence"/>
</dbReference>
<dbReference type="GO" id="GO:0017056">
    <property type="term" value="F:structural constituent of nuclear pore"/>
    <property type="evidence" value="ECO:0007669"/>
    <property type="project" value="InterPro"/>
</dbReference>
<organism evidence="11 12">
    <name type="scientific">Hydnum rufescens UP504</name>
    <dbReference type="NCBI Taxonomy" id="1448309"/>
    <lineage>
        <taxon>Eukaryota</taxon>
        <taxon>Fungi</taxon>
        <taxon>Dikarya</taxon>
        <taxon>Basidiomycota</taxon>
        <taxon>Agaricomycotina</taxon>
        <taxon>Agaricomycetes</taxon>
        <taxon>Cantharellales</taxon>
        <taxon>Hydnaceae</taxon>
        <taxon>Hydnum</taxon>
    </lineage>
</organism>
<dbReference type="AlphaFoldDB" id="A0A9P6B667"/>
<dbReference type="GO" id="GO:0006606">
    <property type="term" value="P:protein import into nucleus"/>
    <property type="evidence" value="ECO:0007669"/>
    <property type="project" value="TreeGrafter"/>
</dbReference>
<dbReference type="InterPro" id="IPR007187">
    <property type="entry name" value="Nucleoporin_Nup133/Nup155_C"/>
</dbReference>
<feature type="region of interest" description="Disordered" evidence="8">
    <location>
        <begin position="1"/>
        <end position="68"/>
    </location>
</feature>
<dbReference type="InterPro" id="IPR015943">
    <property type="entry name" value="WD40/YVTN_repeat-like_dom_sf"/>
</dbReference>
<evidence type="ECO:0000256" key="3">
    <source>
        <dbReference type="ARBA" id="ARBA00022448"/>
    </source>
</evidence>
<comment type="caution">
    <text evidence="11">The sequence shown here is derived from an EMBL/GenBank/DDBJ whole genome shotgun (WGS) entry which is preliminary data.</text>
</comment>
<dbReference type="EMBL" id="MU128925">
    <property type="protein sequence ID" value="KAF9518381.1"/>
    <property type="molecule type" value="Genomic_DNA"/>
</dbReference>
<feature type="domain" description="Nucleoporin Nup133/Nup155-like C-terminal" evidence="9">
    <location>
        <begin position="865"/>
        <end position="1201"/>
    </location>
</feature>
<dbReference type="GO" id="GO:0031080">
    <property type="term" value="C:nuclear pore outer ring"/>
    <property type="evidence" value="ECO:0007669"/>
    <property type="project" value="TreeGrafter"/>
</dbReference>
<evidence type="ECO:0000313" key="11">
    <source>
        <dbReference type="EMBL" id="KAF9518381.1"/>
    </source>
</evidence>
<dbReference type="InterPro" id="IPR037624">
    <property type="entry name" value="Nup133-like"/>
</dbReference>
<feature type="domain" description="Nucleoporin Nup133/Nup155-like N-terminal" evidence="10">
    <location>
        <begin position="97"/>
        <end position="451"/>
    </location>
</feature>
<dbReference type="Pfam" id="PF08801">
    <property type="entry name" value="Nucleoporin_N"/>
    <property type="match status" value="1"/>
</dbReference>
<accession>A0A9P6B667</accession>
<evidence type="ECO:0000256" key="5">
    <source>
        <dbReference type="ARBA" id="ARBA00022927"/>
    </source>
</evidence>
<dbReference type="OrthoDB" id="103454at2759"/>
<dbReference type="GO" id="GO:0016973">
    <property type="term" value="P:poly(A)+ mRNA export from nucleus"/>
    <property type="evidence" value="ECO:0007669"/>
    <property type="project" value="TreeGrafter"/>
</dbReference>
<evidence type="ECO:0000256" key="4">
    <source>
        <dbReference type="ARBA" id="ARBA00022816"/>
    </source>
</evidence>
<feature type="compositionally biased region" description="Polar residues" evidence="8">
    <location>
        <begin position="1"/>
        <end position="19"/>
    </location>
</feature>
<dbReference type="SUPFAM" id="SSF117289">
    <property type="entry name" value="Nucleoporin domain"/>
    <property type="match status" value="1"/>
</dbReference>
<keyword evidence="3" id="KW-0813">Transport</keyword>
<protein>
    <submittedName>
        <fullName evidence="11">Uncharacterized protein</fullName>
    </submittedName>
</protein>
<keyword evidence="6" id="KW-0811">Translocation</keyword>
<proteinExistence type="inferred from homology"/>
<keyword evidence="7" id="KW-0539">Nucleus</keyword>
<gene>
    <name evidence="11" type="ORF">BS47DRAFT_1325354</name>
</gene>
<reference evidence="11" key="1">
    <citation type="journal article" date="2020" name="Nat. Commun.">
        <title>Large-scale genome sequencing of mycorrhizal fungi provides insights into the early evolution of symbiotic traits.</title>
        <authorList>
            <person name="Miyauchi S."/>
            <person name="Kiss E."/>
            <person name="Kuo A."/>
            <person name="Drula E."/>
            <person name="Kohler A."/>
            <person name="Sanchez-Garcia M."/>
            <person name="Morin E."/>
            <person name="Andreopoulos B."/>
            <person name="Barry K.W."/>
            <person name="Bonito G."/>
            <person name="Buee M."/>
            <person name="Carver A."/>
            <person name="Chen C."/>
            <person name="Cichocki N."/>
            <person name="Clum A."/>
            <person name="Culley D."/>
            <person name="Crous P.W."/>
            <person name="Fauchery L."/>
            <person name="Girlanda M."/>
            <person name="Hayes R.D."/>
            <person name="Keri Z."/>
            <person name="LaButti K."/>
            <person name="Lipzen A."/>
            <person name="Lombard V."/>
            <person name="Magnuson J."/>
            <person name="Maillard F."/>
            <person name="Murat C."/>
            <person name="Nolan M."/>
            <person name="Ohm R.A."/>
            <person name="Pangilinan J."/>
            <person name="Pereira M.F."/>
            <person name="Perotto S."/>
            <person name="Peter M."/>
            <person name="Pfister S."/>
            <person name="Riley R."/>
            <person name="Sitrit Y."/>
            <person name="Stielow J.B."/>
            <person name="Szollosi G."/>
            <person name="Zifcakova L."/>
            <person name="Stursova M."/>
            <person name="Spatafora J.W."/>
            <person name="Tedersoo L."/>
            <person name="Vaario L.M."/>
            <person name="Yamada A."/>
            <person name="Yan M."/>
            <person name="Wang P."/>
            <person name="Xu J."/>
            <person name="Bruns T."/>
            <person name="Baldrian P."/>
            <person name="Vilgalys R."/>
            <person name="Dunand C."/>
            <person name="Henrissat B."/>
            <person name="Grigoriev I.V."/>
            <person name="Hibbett D."/>
            <person name="Nagy L.G."/>
            <person name="Martin F.M."/>
        </authorList>
    </citation>
    <scope>NUCLEOTIDE SEQUENCE</scope>
    <source>
        <strain evidence="11">UP504</strain>
    </source>
</reference>
<evidence type="ECO:0000256" key="1">
    <source>
        <dbReference type="ARBA" id="ARBA00004259"/>
    </source>
</evidence>
<dbReference type="Gene3D" id="2.130.10.10">
    <property type="entry name" value="YVTN repeat-like/Quinoprotein amine dehydrogenase"/>
    <property type="match status" value="1"/>
</dbReference>
<evidence type="ECO:0000313" key="12">
    <source>
        <dbReference type="Proteomes" id="UP000886523"/>
    </source>
</evidence>
<sequence length="1215" mass="135531">MFSTPSRTGSKRPTAQRTATPRVGTPSHLNPAVLVRSPPQTPPFRPATHGPSPARSYATDQGSDFMEMDENHGREDLRSVLNADTYAQWPELSVFLFSTLPLEVQQALKSNDLERNDYLGVVDEDISYALVVSEHTTFVWNCSVRGGGSSTCYIFPNPEPSSSTSKIPSTPPMASLVPRGASREPGLVLCSAAGEIRFWNNIATGLTGGEHFQAANISLSTSEVIVQLCRCEPSIFIAGTSLGRLFRLNVSSSAGRPHVVVVPFVKARNMLSRVASTIFSSVPISGNDTSIVSIAVGANTGIQDGREVWSLSQRRAQKWRVSADAWDQLQLDEDLHTVLSGEISRKLFNYETFGSELALELIDLGVPQPDHIVILLSFINRTSKVDAMPAARSFAVTRLSASDGVFRVLSLDILPYKGTNQSTLHRPRIFLIDGGAVAAVKFKEAFTVISLAEGATFQATLSLKDPWDRVLAIGRRINHPPLTELIMMTASRGLLTCRLDLPKIQRSSLDTPTQHLRSTMEQAVFFGSITENPFLFQLDPSTDGNLGAAAEQLSQDILASRSDLLRPAIDLRVHLADRRARLTHLIKFIIENGMIGQLSQITRQRLRLDSEKLFVAENLWSFHNRRLADGYPDASRSLLVQAISNYMLSIGGDAGEDLVRLFFRTQIGNIEVIFEELQKVAENITASFDLGAGGIAVVSESTRILLNMWESGSRHRHAEAALYGVDDTKLLVSLWTGEPRQIKVAQFFLEATVRALKEEVASEKNASSTVHEATNALRFQLKELATMVLAMWQERHDYLASNASDPESVTALTHFREHFKTVRPEILRALVRWGGVDTAYTLAEDYWDFRFLTELCNDPVHGDPSRISTYLERHRERFALPLYQWYLENGQLRNLLEPQARFVPLLEAFLRTNDYPRIQWIHDLAVSRYDAAATSLEGESRTETKLATKHVILSISKLCTLAQHVDMDSEPVLSAIQGVDHELDSISVHERLMAEFRAALMDTGDSGSSADAMSEAVSFACGSSLLRDQPGLVTVFRRLTRRLFQGLVLNNEDLSEILSLKDHSSQNDDFVEALRIVAFSKELSEGRLLTSLRSIWRRLYIADDWSIYHDTANMNDEQLDQSLRNTLLYTSLHAMLHNDDVPPTMFLSPRQVLEPPTTAELVTRYPGLTGVQISEIEGAYAWENQQMQTLLREHNLESWHEKVVAIEQRDRQVSS</sequence>
<dbReference type="Pfam" id="PF03177">
    <property type="entry name" value="Nucleoporin_C"/>
    <property type="match status" value="1"/>
</dbReference>
<comment type="similarity">
    <text evidence="2">Belongs to the nucleoporin Nup133 family.</text>
</comment>
<evidence type="ECO:0000256" key="2">
    <source>
        <dbReference type="ARBA" id="ARBA00005569"/>
    </source>
</evidence>